<feature type="region of interest" description="Disordered" evidence="1">
    <location>
        <begin position="361"/>
        <end position="398"/>
    </location>
</feature>
<feature type="region of interest" description="Disordered" evidence="1">
    <location>
        <begin position="695"/>
        <end position="714"/>
    </location>
</feature>
<protein>
    <submittedName>
        <fullName evidence="3">Uncharacterized protein</fullName>
    </submittedName>
</protein>
<keyword evidence="2" id="KW-1185">Reference proteome</keyword>
<feature type="region of interest" description="Disordered" evidence="1">
    <location>
        <begin position="118"/>
        <end position="139"/>
    </location>
</feature>
<name>A0A914GR18_GLORO</name>
<reference evidence="3" key="1">
    <citation type="submission" date="2022-11" db="UniProtKB">
        <authorList>
            <consortium name="WormBaseParasite"/>
        </authorList>
    </citation>
    <scope>IDENTIFICATION</scope>
</reference>
<feature type="compositionally biased region" description="Pro residues" evidence="1">
    <location>
        <begin position="697"/>
        <end position="706"/>
    </location>
</feature>
<feature type="region of interest" description="Disordered" evidence="1">
    <location>
        <begin position="238"/>
        <end position="273"/>
    </location>
</feature>
<dbReference type="Proteomes" id="UP000887572">
    <property type="component" value="Unplaced"/>
</dbReference>
<evidence type="ECO:0000313" key="3">
    <source>
        <dbReference type="WBParaSite" id="Gr19_v10_g10511.t1"/>
    </source>
</evidence>
<feature type="compositionally biased region" description="Polar residues" evidence="1">
    <location>
        <begin position="30"/>
        <end position="39"/>
    </location>
</feature>
<organism evidence="2 3">
    <name type="scientific">Globodera rostochiensis</name>
    <name type="common">Golden nematode worm</name>
    <name type="synonym">Heterodera rostochiensis</name>
    <dbReference type="NCBI Taxonomy" id="31243"/>
    <lineage>
        <taxon>Eukaryota</taxon>
        <taxon>Metazoa</taxon>
        <taxon>Ecdysozoa</taxon>
        <taxon>Nematoda</taxon>
        <taxon>Chromadorea</taxon>
        <taxon>Rhabditida</taxon>
        <taxon>Tylenchina</taxon>
        <taxon>Tylenchomorpha</taxon>
        <taxon>Tylenchoidea</taxon>
        <taxon>Heteroderidae</taxon>
        <taxon>Heteroderinae</taxon>
        <taxon>Globodera</taxon>
    </lineage>
</organism>
<proteinExistence type="predicted"/>
<evidence type="ECO:0000313" key="2">
    <source>
        <dbReference type="Proteomes" id="UP000887572"/>
    </source>
</evidence>
<feature type="compositionally biased region" description="Basic and acidic residues" evidence="1">
    <location>
        <begin position="1"/>
        <end position="29"/>
    </location>
</feature>
<dbReference type="WBParaSite" id="Gr19_v10_g10511.t1">
    <property type="protein sequence ID" value="Gr19_v10_g10511.t1"/>
    <property type="gene ID" value="Gr19_v10_g10511"/>
</dbReference>
<feature type="compositionally biased region" description="Polar residues" evidence="1">
    <location>
        <begin position="259"/>
        <end position="268"/>
    </location>
</feature>
<dbReference type="AlphaFoldDB" id="A0A914GR18"/>
<accession>A0A914GR18</accession>
<feature type="region of interest" description="Disordered" evidence="1">
    <location>
        <begin position="1"/>
        <end position="75"/>
    </location>
</feature>
<evidence type="ECO:0000256" key="1">
    <source>
        <dbReference type="SAM" id="MobiDB-lite"/>
    </source>
</evidence>
<sequence>MKKKEGQHQNGTDGRKADADGQDLSDGKQQRSLASTSGTIKKRKKDAPDEFEQTIERKQKSVPNGQVANLTPKLQKNKTKPVVTVAHQAINGINPLDTILNEIEAFDTANKKKIKKETEMDNDEVDNAPCSSRQLPPTPMPGSYRSLNRMELARQDQDQSMVQSFLDRDDLMQRILAYKMLRGRVESYSTIRIKIDLDNCTIPEYELCPTEFDKNSSSDGKVAFVVKDEPADMQLKLINPETPDQGGMKRGPMTPPGSPGTNRSSSSGAEAKPTETILPVECCSTMPKVKKEFEDIAAPFDDSATKEMLRSFCTISGISKEMIRTFLGDDLQKLDKLKMEDLMKTFLESLKQVAGKKDKECSSKGIRSPVPSVVLPKDESKSIGSGGLSKAQADQQAEDNFEADAMEISSQATCFSGSFSFSNGLLPPPPAPPPILDGTETDFMVPPPPPPPPMLENTASSFPCSSLNRLISSPPLHSKVQSASDANQQASLQSHAYVSPFKKFSKRLSEISENGKEVQYRRSCWKSSSKNDANTINNESPTAETPQIELNKVQTNVPKTKVNSKRGQLPSSREVPVVVDLEFIKNTPPPPIPDIIKRRISNDNKAAGMMSSAVPMVSHATKRPPQSLLHMDLTRPPVFSRLHLPPPTFRQPNIVVHPSPPPVITTPNASTVLQTVVQAIGGNLRPPLVQAQKAPILPRPPLPNPASSPYGKFF</sequence>
<feature type="compositionally biased region" description="Polar residues" evidence="1">
    <location>
        <begin position="61"/>
        <end position="74"/>
    </location>
</feature>